<protein>
    <submittedName>
        <fullName evidence="2">Uncharacterized protein</fullName>
    </submittedName>
</protein>
<dbReference type="AlphaFoldDB" id="A0A540MFZ4"/>
<feature type="compositionally biased region" description="Basic and acidic residues" evidence="1">
    <location>
        <begin position="17"/>
        <end position="50"/>
    </location>
</feature>
<evidence type="ECO:0000313" key="3">
    <source>
        <dbReference type="Proteomes" id="UP000315295"/>
    </source>
</evidence>
<keyword evidence="3" id="KW-1185">Reference proteome</keyword>
<proteinExistence type="predicted"/>
<sequence length="50" mass="6017">MIREDDPVDEATITNRNQDRRRQIEESEKKNNTNRSQIDRCSERKEGLKL</sequence>
<gene>
    <name evidence="2" type="ORF">C1H46_016748</name>
</gene>
<comment type="caution">
    <text evidence="2">The sequence shown here is derived from an EMBL/GenBank/DDBJ whole genome shotgun (WGS) entry which is preliminary data.</text>
</comment>
<evidence type="ECO:0000256" key="1">
    <source>
        <dbReference type="SAM" id="MobiDB-lite"/>
    </source>
</evidence>
<organism evidence="2 3">
    <name type="scientific">Malus baccata</name>
    <name type="common">Siberian crab apple</name>
    <name type="synonym">Pyrus baccata</name>
    <dbReference type="NCBI Taxonomy" id="106549"/>
    <lineage>
        <taxon>Eukaryota</taxon>
        <taxon>Viridiplantae</taxon>
        <taxon>Streptophyta</taxon>
        <taxon>Embryophyta</taxon>
        <taxon>Tracheophyta</taxon>
        <taxon>Spermatophyta</taxon>
        <taxon>Magnoliopsida</taxon>
        <taxon>eudicotyledons</taxon>
        <taxon>Gunneridae</taxon>
        <taxon>Pentapetalae</taxon>
        <taxon>rosids</taxon>
        <taxon>fabids</taxon>
        <taxon>Rosales</taxon>
        <taxon>Rosaceae</taxon>
        <taxon>Amygdaloideae</taxon>
        <taxon>Maleae</taxon>
        <taxon>Malus</taxon>
    </lineage>
</organism>
<feature type="region of interest" description="Disordered" evidence="1">
    <location>
        <begin position="1"/>
        <end position="50"/>
    </location>
</feature>
<evidence type="ECO:0000313" key="2">
    <source>
        <dbReference type="EMBL" id="TQD97641.1"/>
    </source>
</evidence>
<name>A0A540MFZ4_MALBA</name>
<accession>A0A540MFZ4</accession>
<dbReference type="Proteomes" id="UP000315295">
    <property type="component" value="Unassembled WGS sequence"/>
</dbReference>
<dbReference type="EMBL" id="VIEB01000267">
    <property type="protein sequence ID" value="TQD97641.1"/>
    <property type="molecule type" value="Genomic_DNA"/>
</dbReference>
<reference evidence="2 3" key="1">
    <citation type="journal article" date="2019" name="G3 (Bethesda)">
        <title>Sequencing of a Wild Apple (Malus baccata) Genome Unravels the Differences Between Cultivated and Wild Apple Species Regarding Disease Resistance and Cold Tolerance.</title>
        <authorList>
            <person name="Chen X."/>
        </authorList>
    </citation>
    <scope>NUCLEOTIDE SEQUENCE [LARGE SCALE GENOMIC DNA]</scope>
    <source>
        <strain evidence="3">cv. Shandingzi</strain>
        <tissue evidence="2">Leaves</tissue>
    </source>
</reference>